<organism evidence="1 2">
    <name type="scientific">Aureimonas glaciei</name>
    <dbReference type="NCBI Taxonomy" id="1776957"/>
    <lineage>
        <taxon>Bacteria</taxon>
        <taxon>Pseudomonadati</taxon>
        <taxon>Pseudomonadota</taxon>
        <taxon>Alphaproteobacteria</taxon>
        <taxon>Hyphomicrobiales</taxon>
        <taxon>Aurantimonadaceae</taxon>
        <taxon>Aureimonas</taxon>
    </lineage>
</organism>
<proteinExistence type="predicted"/>
<sequence>MTHHPIRDLEIWTYLGTHGALAYFEDGNAFPTFFRGTTMAEARDKAEAFRAKVIAENEASFIARTEAAAKAAAKRAAKARAA</sequence>
<gene>
    <name evidence="1" type="ORF">GCM10011335_52280</name>
</gene>
<dbReference type="RefSeq" id="WP_188855389.1">
    <property type="nucleotide sequence ID" value="NZ_BMJJ01000022.1"/>
</dbReference>
<reference evidence="1" key="2">
    <citation type="submission" date="2020-09" db="EMBL/GenBank/DDBJ databases">
        <authorList>
            <person name="Sun Q."/>
            <person name="Zhou Y."/>
        </authorList>
    </citation>
    <scope>NUCLEOTIDE SEQUENCE</scope>
    <source>
        <strain evidence="1">CGMCC 1.15493</strain>
    </source>
</reference>
<protein>
    <submittedName>
        <fullName evidence="1">Uncharacterized protein</fullName>
    </submittedName>
</protein>
<comment type="caution">
    <text evidence="1">The sequence shown here is derived from an EMBL/GenBank/DDBJ whole genome shotgun (WGS) entry which is preliminary data.</text>
</comment>
<dbReference type="EMBL" id="BMJJ01000022">
    <property type="protein sequence ID" value="GGD43146.1"/>
    <property type="molecule type" value="Genomic_DNA"/>
</dbReference>
<evidence type="ECO:0000313" key="1">
    <source>
        <dbReference type="EMBL" id="GGD43146.1"/>
    </source>
</evidence>
<dbReference type="Proteomes" id="UP000613160">
    <property type="component" value="Unassembled WGS sequence"/>
</dbReference>
<keyword evidence="2" id="KW-1185">Reference proteome</keyword>
<accession>A0A917DJQ7</accession>
<name>A0A917DJQ7_9HYPH</name>
<reference evidence="1" key="1">
    <citation type="journal article" date="2014" name="Int. J. Syst. Evol. Microbiol.">
        <title>Complete genome sequence of Corynebacterium casei LMG S-19264T (=DSM 44701T), isolated from a smear-ripened cheese.</title>
        <authorList>
            <consortium name="US DOE Joint Genome Institute (JGI-PGF)"/>
            <person name="Walter F."/>
            <person name="Albersmeier A."/>
            <person name="Kalinowski J."/>
            <person name="Ruckert C."/>
        </authorList>
    </citation>
    <scope>NUCLEOTIDE SEQUENCE</scope>
    <source>
        <strain evidence="1">CGMCC 1.15493</strain>
    </source>
</reference>
<dbReference type="AlphaFoldDB" id="A0A917DJQ7"/>
<evidence type="ECO:0000313" key="2">
    <source>
        <dbReference type="Proteomes" id="UP000613160"/>
    </source>
</evidence>